<sequence length="420" mass="44459">MSMNYYRVSGSLNSSAASNPASSNRNASSVSHTPAMSSTLDSMTAPHLDDAASDVPPPSYEEAIGISPRVPSPATTANTSRRPVPPVPSSGFSSDTLAVPEFGLPNGYSGLGGNRRISTGSHTSVRQSGIPSAGRPVNSSALPSQPSSAFGHSKPGAQQSQQPNPPERPAASYGNATGSRVNGGQPPASAALGSVPSGRQFPAMFNLYSEPFSRSYFIGEHQQTPLYVVRKRSMWPTGPVIALHNGPNPETAPLLAAVDHIFMSSNMSITLPPPLSYDGTGSTAVRLESITSWSSYFTFTMEVGTDLHNVHREVFEWRHSYGNAIAALGGARRGWKLVRMSTAALPGAPQSRPAPGFMSSDGHEVVAMFSEARMSMTKELKFAFAGTGLTGALGERWSVMAVTSALAIWQVEEADRQRRH</sequence>
<feature type="compositionally biased region" description="Polar residues" evidence="1">
    <location>
        <begin position="137"/>
        <end position="162"/>
    </location>
</feature>
<comment type="caution">
    <text evidence="2">The sequence shown here is derived from an EMBL/GenBank/DDBJ whole genome shotgun (WGS) entry which is preliminary data.</text>
</comment>
<dbReference type="EMBL" id="CAWUOM010000001">
    <property type="protein sequence ID" value="CAK7262564.1"/>
    <property type="molecule type" value="Genomic_DNA"/>
</dbReference>
<feature type="compositionally biased region" description="Polar residues" evidence="1">
    <location>
        <begin position="116"/>
        <end position="130"/>
    </location>
</feature>
<protein>
    <submittedName>
        <fullName evidence="2">Uncharacterized protein</fullName>
    </submittedName>
</protein>
<proteinExistence type="predicted"/>
<organism evidence="2 3">
    <name type="scientific">Sporothrix epigloea</name>
    <dbReference type="NCBI Taxonomy" id="1892477"/>
    <lineage>
        <taxon>Eukaryota</taxon>
        <taxon>Fungi</taxon>
        <taxon>Dikarya</taxon>
        <taxon>Ascomycota</taxon>
        <taxon>Pezizomycotina</taxon>
        <taxon>Sordariomycetes</taxon>
        <taxon>Sordariomycetidae</taxon>
        <taxon>Ophiostomatales</taxon>
        <taxon>Ophiostomataceae</taxon>
        <taxon>Sporothrix</taxon>
    </lineage>
</organism>
<evidence type="ECO:0000256" key="1">
    <source>
        <dbReference type="SAM" id="MobiDB-lite"/>
    </source>
</evidence>
<feature type="compositionally biased region" description="Low complexity" evidence="1">
    <location>
        <begin position="9"/>
        <end position="31"/>
    </location>
</feature>
<feature type="region of interest" description="Disordered" evidence="1">
    <location>
        <begin position="113"/>
        <end position="194"/>
    </location>
</feature>
<accession>A0ABP0D2Z3</accession>
<evidence type="ECO:0000313" key="3">
    <source>
        <dbReference type="Proteomes" id="UP001642501"/>
    </source>
</evidence>
<gene>
    <name evidence="2" type="ORF">SEPCBS57363_000130</name>
</gene>
<dbReference type="Proteomes" id="UP001642501">
    <property type="component" value="Unassembled WGS sequence"/>
</dbReference>
<reference evidence="2 3" key="1">
    <citation type="submission" date="2024-01" db="EMBL/GenBank/DDBJ databases">
        <authorList>
            <person name="Allen C."/>
            <person name="Tagirdzhanova G."/>
        </authorList>
    </citation>
    <scope>NUCLEOTIDE SEQUENCE [LARGE SCALE GENOMIC DNA]</scope>
    <source>
        <strain evidence="2 3">CBS 573.63</strain>
    </source>
</reference>
<keyword evidence="3" id="KW-1185">Reference proteome</keyword>
<feature type="compositionally biased region" description="Polar residues" evidence="1">
    <location>
        <begin position="32"/>
        <end position="42"/>
    </location>
</feature>
<name>A0ABP0D2Z3_9PEZI</name>
<feature type="region of interest" description="Disordered" evidence="1">
    <location>
        <begin position="1"/>
        <end position="92"/>
    </location>
</feature>
<evidence type="ECO:0000313" key="2">
    <source>
        <dbReference type="EMBL" id="CAK7262564.1"/>
    </source>
</evidence>